<gene>
    <name evidence="1" type="ORF">N8E88_19060</name>
</gene>
<keyword evidence="2" id="KW-1185">Reference proteome</keyword>
<proteinExistence type="predicted"/>
<dbReference type="EMBL" id="CP104973">
    <property type="protein sequence ID" value="UXN62113.1"/>
    <property type="molecule type" value="Genomic_DNA"/>
</dbReference>
<evidence type="ECO:0000313" key="1">
    <source>
        <dbReference type="EMBL" id="UXN62113.1"/>
    </source>
</evidence>
<evidence type="ECO:0000313" key="2">
    <source>
        <dbReference type="Proteomes" id="UP001061991"/>
    </source>
</evidence>
<dbReference type="Proteomes" id="UP001061991">
    <property type="component" value="Chromosome"/>
</dbReference>
<name>A0ACD4D8K3_9HYPH</name>
<accession>A0ACD4D8K3</accession>
<organism evidence="1 2">
    <name type="scientific">Phyllobacterium zundukense</name>
    <dbReference type="NCBI Taxonomy" id="1867719"/>
    <lineage>
        <taxon>Bacteria</taxon>
        <taxon>Pseudomonadati</taxon>
        <taxon>Pseudomonadota</taxon>
        <taxon>Alphaproteobacteria</taxon>
        <taxon>Hyphomicrobiales</taxon>
        <taxon>Phyllobacteriaceae</taxon>
        <taxon>Phyllobacterium</taxon>
    </lineage>
</organism>
<protein>
    <submittedName>
        <fullName evidence="1">Helix-turn-helix domain-containing protein</fullName>
    </submittedName>
</protein>
<reference evidence="1" key="1">
    <citation type="submission" date="2022-09" db="EMBL/GenBank/DDBJ databases">
        <title>Interaction between co-microsymbionts with complementary sets of symbiotic genes in legume-rhizobium systems.</title>
        <authorList>
            <person name="Safronova V."/>
            <person name="Sazanova A."/>
            <person name="Afonin A."/>
            <person name="Chirak E."/>
        </authorList>
    </citation>
    <scope>NUCLEOTIDE SEQUENCE</scope>
    <source>
        <strain evidence="1">A18/3m</strain>
    </source>
</reference>
<sequence>MPRSFTQLTMDERRIVSPMRQAKARLTQIASVLGRHRSTIHGTARVTDLVPSRCKAGPGGPPGAQPMVDKGRRPVDSGHAKCICK</sequence>